<dbReference type="EMBL" id="CM041542">
    <property type="protein sequence ID" value="KAI3364883.1"/>
    <property type="molecule type" value="Genomic_DNA"/>
</dbReference>
<comment type="caution">
    <text evidence="1">The sequence shown here is derived from an EMBL/GenBank/DDBJ whole genome shotgun (WGS) entry which is preliminary data.</text>
</comment>
<organism evidence="1 2">
    <name type="scientific">Scortum barcoo</name>
    <name type="common">barcoo grunter</name>
    <dbReference type="NCBI Taxonomy" id="214431"/>
    <lineage>
        <taxon>Eukaryota</taxon>
        <taxon>Metazoa</taxon>
        <taxon>Chordata</taxon>
        <taxon>Craniata</taxon>
        <taxon>Vertebrata</taxon>
        <taxon>Euteleostomi</taxon>
        <taxon>Actinopterygii</taxon>
        <taxon>Neopterygii</taxon>
        <taxon>Teleostei</taxon>
        <taxon>Neoteleostei</taxon>
        <taxon>Acanthomorphata</taxon>
        <taxon>Eupercaria</taxon>
        <taxon>Centrarchiformes</taxon>
        <taxon>Terapontoidei</taxon>
        <taxon>Terapontidae</taxon>
        <taxon>Scortum</taxon>
    </lineage>
</organism>
<reference evidence="1" key="1">
    <citation type="submission" date="2022-04" db="EMBL/GenBank/DDBJ databases">
        <title>Jade perch genome.</title>
        <authorList>
            <person name="Chao B."/>
        </authorList>
    </citation>
    <scope>NUCLEOTIDE SEQUENCE</scope>
    <source>
        <strain evidence="1">CB-2022</strain>
    </source>
</reference>
<dbReference type="Proteomes" id="UP000831701">
    <property type="component" value="Chromosome 12"/>
</dbReference>
<accession>A0ACB8WDR7</accession>
<sequence length="105" mass="12082">MLALDIQNSSVANDVSPSSSYFYQVKIWYPKTLTAFIVNGSMFHSKLGTTFPHMKVLQESQWTKAASYLYVTEHGRSLDRDELIGLFFLPYKLCAARRKRPVLPY</sequence>
<gene>
    <name evidence="1" type="ORF">L3Q82_001067</name>
</gene>
<evidence type="ECO:0000313" key="1">
    <source>
        <dbReference type="EMBL" id="KAI3364883.1"/>
    </source>
</evidence>
<evidence type="ECO:0000313" key="2">
    <source>
        <dbReference type="Proteomes" id="UP000831701"/>
    </source>
</evidence>
<keyword evidence="2" id="KW-1185">Reference proteome</keyword>
<name>A0ACB8WDR7_9TELE</name>
<proteinExistence type="predicted"/>
<protein>
    <submittedName>
        <fullName evidence="1">Uncharacterized protein</fullName>
    </submittedName>
</protein>